<dbReference type="EMBL" id="GL890827">
    <property type="protein sequence ID" value="EGJ34778.1"/>
    <property type="molecule type" value="Genomic_DNA"/>
</dbReference>
<protein>
    <submittedName>
        <fullName evidence="1">Uncharacterized protein</fullName>
    </submittedName>
</protein>
<organism evidence="1 2">
    <name type="scientific">Moorena producens 3L</name>
    <dbReference type="NCBI Taxonomy" id="489825"/>
    <lineage>
        <taxon>Bacteria</taxon>
        <taxon>Bacillati</taxon>
        <taxon>Cyanobacteriota</taxon>
        <taxon>Cyanophyceae</taxon>
        <taxon>Coleofasciculales</taxon>
        <taxon>Coleofasciculaceae</taxon>
        <taxon>Moorena</taxon>
    </lineage>
</organism>
<gene>
    <name evidence="1" type="ORF">LYNGBM3L_12640</name>
</gene>
<accession>F4XKU6</accession>
<proteinExistence type="predicted"/>
<evidence type="ECO:0000313" key="2">
    <source>
        <dbReference type="Proteomes" id="UP000003959"/>
    </source>
</evidence>
<sequence length="35" mass="3890">MANGEWVIANCNLIPNSQFSITKGEKKFVAGRHDN</sequence>
<evidence type="ECO:0000313" key="1">
    <source>
        <dbReference type="EMBL" id="EGJ34778.1"/>
    </source>
</evidence>
<keyword evidence="2" id="KW-1185">Reference proteome</keyword>
<name>F4XKU6_9CYAN</name>
<dbReference type="Proteomes" id="UP000003959">
    <property type="component" value="Unassembled WGS sequence"/>
</dbReference>
<dbReference type="AlphaFoldDB" id="F4XKU6"/>
<reference evidence="2" key="1">
    <citation type="journal article" date="2011" name="Proc. Natl. Acad. Sci. U.S.A.">
        <title>Genomic insights into the physiology and ecology of the marine filamentous cyanobacterium Lyngbya majuscula.</title>
        <authorList>
            <person name="Jones A.C."/>
            <person name="Monroe E.A."/>
            <person name="Podell S."/>
            <person name="Hess W.R."/>
            <person name="Klages S."/>
            <person name="Esquenazi E."/>
            <person name="Niessen S."/>
            <person name="Hoover H."/>
            <person name="Rothmann M."/>
            <person name="Lasken R.S."/>
            <person name="Yates J.R.III."/>
            <person name="Reinhardt R."/>
            <person name="Kube M."/>
            <person name="Burkart M.D."/>
            <person name="Allen E.E."/>
            <person name="Dorrestein P.C."/>
            <person name="Gerwick W.H."/>
            <person name="Gerwick L."/>
        </authorList>
    </citation>
    <scope>NUCLEOTIDE SEQUENCE [LARGE SCALE GENOMIC DNA]</scope>
    <source>
        <strain evidence="2">3L</strain>
    </source>
</reference>
<dbReference type="HOGENOM" id="CLU_3365907_0_0_3"/>